<dbReference type="PROSITE" id="PS50109">
    <property type="entry name" value="HIS_KIN"/>
    <property type="match status" value="1"/>
</dbReference>
<evidence type="ECO:0000256" key="1">
    <source>
        <dbReference type="ARBA" id="ARBA00022553"/>
    </source>
</evidence>
<keyword evidence="1" id="KW-0597">Phosphoprotein</keyword>
<dbReference type="InterPro" id="IPR003661">
    <property type="entry name" value="HisK_dim/P_dom"/>
</dbReference>
<evidence type="ECO:0000259" key="3">
    <source>
        <dbReference type="PROSITE" id="PS50109"/>
    </source>
</evidence>
<dbReference type="PANTHER" id="PTHR43547:SF2">
    <property type="entry name" value="HYBRID SIGNAL TRANSDUCTION HISTIDINE KINASE C"/>
    <property type="match status" value="1"/>
</dbReference>
<dbReference type="AlphaFoldDB" id="Q8NKM3"/>
<name>Q8NKM3_9CREN</name>
<feature type="domain" description="Histidine kinase" evidence="3">
    <location>
        <begin position="385"/>
        <end position="687"/>
    </location>
</feature>
<keyword evidence="4" id="KW-0808">Transferase</keyword>
<keyword evidence="4" id="KW-0418">Kinase</keyword>
<dbReference type="InterPro" id="IPR003594">
    <property type="entry name" value="HATPase_dom"/>
</dbReference>
<dbReference type="PANTHER" id="PTHR43547">
    <property type="entry name" value="TWO-COMPONENT HISTIDINE KINASE"/>
    <property type="match status" value="1"/>
</dbReference>
<proteinExistence type="predicted"/>
<accession>Q8NKM3</accession>
<dbReference type="SMART" id="SM00388">
    <property type="entry name" value="HisKA"/>
    <property type="match status" value="1"/>
</dbReference>
<dbReference type="InterPro" id="IPR005467">
    <property type="entry name" value="His_kinase_dom"/>
</dbReference>
<evidence type="ECO:0000256" key="2">
    <source>
        <dbReference type="SAM" id="MobiDB-lite"/>
    </source>
</evidence>
<dbReference type="InterPro" id="IPR004358">
    <property type="entry name" value="Sig_transdc_His_kin-like_C"/>
</dbReference>
<protein>
    <submittedName>
        <fullName evidence="4">Putative histidine kinase</fullName>
    </submittedName>
</protein>
<dbReference type="Gene3D" id="1.10.287.130">
    <property type="match status" value="1"/>
</dbReference>
<organism evidence="4">
    <name type="scientific">uncultured crenarchaeote</name>
    <dbReference type="NCBI Taxonomy" id="29281"/>
    <lineage>
        <taxon>Archaea</taxon>
        <taxon>Thermoproteota</taxon>
        <taxon>environmental samples</taxon>
    </lineage>
</organism>
<sequence>MEGSSLIHNNNLHDIGTNNDNVCENKYIDANPGLSHKRGFGDVNNNENDNDGGVDAGAPTTKVYYGPENANNAILRFIDRANVKIDSCINSVAPSVMIGVDAIREKRVDAVKNRGLKLRYVTEITKDNVGYVKEMLSFSEIRHLDGLKGNFEVADQREYVAVATLHAAQSIPQLLFSNLPEIAEQQQFVFDSFWGRALPAEHRIKELEDGVVMPVSLVFSNYKDAVQREFEMISRAKREILIMYSTVNAFHLQEKGGTLQLLKEMVEQNDSLRINILTPMDASVRESLSLRLLTKYRPNIQVQDIAPSIGIKIKTLVVDRKESLVMELIHAREEVATAAIGFSIYSNSEPTVLSYSSIFEVLYDQSVLFQQLDQNDKVKSEFINVAAHELRTPIMPILNGVEILEEKLGERKTEFQRELDMITRNASRLQNLAESILQVSRIESGSFSLDIQKNVDIHNLISQVIEDIEKKYAYKEKANKVAIVFLPSDGNRNGGYSRGGGGAKAEGVKAAAGAKQAQKETQQKEQWVEPVNGPNHLLYVDCDPQKISQVVFNLLDNAMKFTNDGKIVVSTAVMGESSPFTSTSQESDTSNTATAGKGNGGRVDSSSDSDNGGGDNGGDHIGRQKEGAVLVTVQDTGVGLNSKIRDQLFQKFVTKSNQGTGLGLYLSRKIVEEHGGKIWFEETNSKGGNSSSRNNTKDKDEGIDEILHHLGSEGKIGATFKFVIPVSLPSHMPTKDMPEKNDEGK</sequence>
<dbReference type="CDD" id="cd00082">
    <property type="entry name" value="HisKA"/>
    <property type="match status" value="1"/>
</dbReference>
<feature type="compositionally biased region" description="Polar residues" evidence="2">
    <location>
        <begin position="578"/>
        <end position="594"/>
    </location>
</feature>
<dbReference type="SUPFAM" id="SSF47384">
    <property type="entry name" value="Homodimeric domain of signal transducing histidine kinase"/>
    <property type="match status" value="1"/>
</dbReference>
<evidence type="ECO:0000313" key="4">
    <source>
        <dbReference type="EMBL" id="CAD42697.1"/>
    </source>
</evidence>
<feature type="region of interest" description="Disordered" evidence="2">
    <location>
        <begin position="577"/>
        <end position="624"/>
    </location>
</feature>
<dbReference type="PRINTS" id="PR00344">
    <property type="entry name" value="BCTRLSENSOR"/>
</dbReference>
<dbReference type="Pfam" id="PF02518">
    <property type="entry name" value="HATPase_c"/>
    <property type="match status" value="1"/>
</dbReference>
<reference evidence="4" key="1">
    <citation type="journal article" date="2002" name="Environ. Microbiol.">
        <title>First insight into the genome of an uncultivated crenarchaeote from soil.</title>
        <authorList>
            <person name="Quaiser A."/>
            <person name="Ochsenreiter T."/>
            <person name="Klenk H.P."/>
            <person name="Kletzin A."/>
            <person name="Treusch A.H."/>
            <person name="Meurer G."/>
            <person name="Eck J."/>
            <person name="Sensen C.W."/>
            <person name="Schleper C."/>
        </authorList>
    </citation>
    <scope>NUCLEOTIDE SEQUENCE</scope>
</reference>
<dbReference type="SMART" id="SM00387">
    <property type="entry name" value="HATPase_c"/>
    <property type="match status" value="1"/>
</dbReference>
<dbReference type="Pfam" id="PF00512">
    <property type="entry name" value="HisKA"/>
    <property type="match status" value="1"/>
</dbReference>
<dbReference type="InterPro" id="IPR036890">
    <property type="entry name" value="HATPase_C_sf"/>
</dbReference>
<dbReference type="SUPFAM" id="SSF55874">
    <property type="entry name" value="ATPase domain of HSP90 chaperone/DNA topoisomerase II/histidine kinase"/>
    <property type="match status" value="1"/>
</dbReference>
<dbReference type="GO" id="GO:0000155">
    <property type="term" value="F:phosphorelay sensor kinase activity"/>
    <property type="evidence" value="ECO:0007669"/>
    <property type="project" value="InterPro"/>
</dbReference>
<dbReference type="Gene3D" id="3.30.565.10">
    <property type="entry name" value="Histidine kinase-like ATPase, C-terminal domain"/>
    <property type="match status" value="1"/>
</dbReference>
<dbReference type="InterPro" id="IPR036097">
    <property type="entry name" value="HisK_dim/P_sf"/>
</dbReference>
<dbReference type="EMBL" id="AJ496176">
    <property type="protein sequence ID" value="CAD42697.1"/>
    <property type="molecule type" value="Genomic_DNA"/>
</dbReference>